<dbReference type="InterPro" id="IPR013083">
    <property type="entry name" value="Znf_RING/FYVE/PHD"/>
</dbReference>
<dbReference type="AlphaFoldDB" id="A0A9W7G2P7"/>
<feature type="compositionally biased region" description="Low complexity" evidence="4">
    <location>
        <begin position="560"/>
        <end position="574"/>
    </location>
</feature>
<organism evidence="7 8">
    <name type="scientific">Triparma columacea</name>
    <dbReference type="NCBI Taxonomy" id="722753"/>
    <lineage>
        <taxon>Eukaryota</taxon>
        <taxon>Sar</taxon>
        <taxon>Stramenopiles</taxon>
        <taxon>Ochrophyta</taxon>
        <taxon>Bolidophyceae</taxon>
        <taxon>Parmales</taxon>
        <taxon>Triparmaceae</taxon>
        <taxon>Triparma</taxon>
    </lineage>
</organism>
<feature type="region of interest" description="Disordered" evidence="4">
    <location>
        <begin position="686"/>
        <end position="788"/>
    </location>
</feature>
<dbReference type="OrthoDB" id="264354at2759"/>
<accession>A0A9W7G2P7</accession>
<gene>
    <name evidence="7" type="ORF">TrCOL_g4702</name>
</gene>
<evidence type="ECO:0000256" key="4">
    <source>
        <dbReference type="SAM" id="MobiDB-lite"/>
    </source>
</evidence>
<dbReference type="PANTHER" id="PTHR46210:SF1">
    <property type="entry name" value="FHA DOMAIN-CONTAINING PROTEIN"/>
    <property type="match status" value="1"/>
</dbReference>
<dbReference type="Proteomes" id="UP001165065">
    <property type="component" value="Unassembled WGS sequence"/>
</dbReference>
<dbReference type="PROSITE" id="PS50006">
    <property type="entry name" value="FHA_DOMAIN"/>
    <property type="match status" value="1"/>
</dbReference>
<keyword evidence="3" id="KW-0862">Zinc</keyword>
<dbReference type="Pfam" id="PF12906">
    <property type="entry name" value="RINGv"/>
    <property type="match status" value="1"/>
</dbReference>
<dbReference type="EMBL" id="BRYA01000737">
    <property type="protein sequence ID" value="GMI31185.1"/>
    <property type="molecule type" value="Genomic_DNA"/>
</dbReference>
<dbReference type="Pfam" id="PF00498">
    <property type="entry name" value="FHA"/>
    <property type="match status" value="1"/>
</dbReference>
<evidence type="ECO:0000259" key="5">
    <source>
        <dbReference type="PROSITE" id="PS50006"/>
    </source>
</evidence>
<dbReference type="PANTHER" id="PTHR46210">
    <property type="entry name" value="FHA DOMAIN-CONTAINING PROTEIN"/>
    <property type="match status" value="1"/>
</dbReference>
<feature type="compositionally biased region" description="Gly residues" evidence="4">
    <location>
        <begin position="575"/>
        <end position="600"/>
    </location>
</feature>
<dbReference type="SUPFAM" id="SSF57850">
    <property type="entry name" value="RING/U-box"/>
    <property type="match status" value="1"/>
</dbReference>
<evidence type="ECO:0000313" key="8">
    <source>
        <dbReference type="Proteomes" id="UP001165065"/>
    </source>
</evidence>
<dbReference type="CDD" id="cd16495">
    <property type="entry name" value="RING_CH-C4HC3_MARCH"/>
    <property type="match status" value="1"/>
</dbReference>
<feature type="domain" description="RING-CH-type" evidence="6">
    <location>
        <begin position="196"/>
        <end position="268"/>
    </location>
</feature>
<feature type="region of interest" description="Disordered" evidence="4">
    <location>
        <begin position="419"/>
        <end position="448"/>
    </location>
</feature>
<dbReference type="InterPro" id="IPR008984">
    <property type="entry name" value="SMAD_FHA_dom_sf"/>
</dbReference>
<evidence type="ECO:0008006" key="9">
    <source>
        <dbReference type="Google" id="ProtNLM"/>
    </source>
</evidence>
<proteinExistence type="predicted"/>
<evidence type="ECO:0000256" key="1">
    <source>
        <dbReference type="ARBA" id="ARBA00022723"/>
    </source>
</evidence>
<feature type="compositionally biased region" description="Low complexity" evidence="4">
    <location>
        <begin position="704"/>
        <end position="717"/>
    </location>
</feature>
<dbReference type="SMART" id="SM00744">
    <property type="entry name" value="RINGv"/>
    <property type="match status" value="1"/>
</dbReference>
<evidence type="ECO:0000256" key="3">
    <source>
        <dbReference type="ARBA" id="ARBA00022833"/>
    </source>
</evidence>
<dbReference type="Gene3D" id="2.60.200.20">
    <property type="match status" value="1"/>
</dbReference>
<feature type="compositionally biased region" description="Low complexity" evidence="4">
    <location>
        <begin position="499"/>
        <end position="509"/>
    </location>
</feature>
<dbReference type="InterPro" id="IPR011016">
    <property type="entry name" value="Znf_RING-CH"/>
</dbReference>
<dbReference type="InterPro" id="IPR000253">
    <property type="entry name" value="FHA_dom"/>
</dbReference>
<protein>
    <recommendedName>
        <fullName evidence="9">FHA domain-containing protein</fullName>
    </recommendedName>
</protein>
<dbReference type="GO" id="GO:0008270">
    <property type="term" value="F:zinc ion binding"/>
    <property type="evidence" value="ECO:0007669"/>
    <property type="project" value="UniProtKB-KW"/>
</dbReference>
<feature type="compositionally biased region" description="Basic and acidic residues" evidence="4">
    <location>
        <begin position="764"/>
        <end position="788"/>
    </location>
</feature>
<feature type="compositionally biased region" description="Polar residues" evidence="4">
    <location>
        <begin position="718"/>
        <end position="730"/>
    </location>
</feature>
<reference evidence="8" key="1">
    <citation type="journal article" date="2023" name="Commun. Biol.">
        <title>Genome analysis of Parmales, the sister group of diatoms, reveals the evolutionary specialization of diatoms from phago-mixotrophs to photoautotrophs.</title>
        <authorList>
            <person name="Ban H."/>
            <person name="Sato S."/>
            <person name="Yoshikawa S."/>
            <person name="Yamada K."/>
            <person name="Nakamura Y."/>
            <person name="Ichinomiya M."/>
            <person name="Sato N."/>
            <person name="Blanc-Mathieu R."/>
            <person name="Endo H."/>
            <person name="Kuwata A."/>
            <person name="Ogata H."/>
        </authorList>
    </citation>
    <scope>NUCLEOTIDE SEQUENCE [LARGE SCALE GENOMIC DNA]</scope>
</reference>
<sequence>MGSAVSASKRSGGDASLSSTETNSDDLQVEVKVYHCNSSRGRPSNFTISQEGVVMQGSNSKTALDIGQSYANATGRSLQRYELNDARACQLLVVSHLNSFWAIPAPEAFSRHSGTCRMLGDRKHSATPHVLSVGDVIRVGSVGLVVTEVHNGKKPEALKDETIERLVRDTVSVVSADIQSAEGGGENGSEATNGESEAEGEKMCYCCFSDDDLLHNPLVSPCGCKGDTKWIHIECLRKWHKTGNESDICSVTSVMASCSVCKSSYKSSVPLPDGSSANIFNSTLPPPYVSFLVVTKHEMAKTLYNTRFQLSFATVMKPDGENSIRDLSIGRSSTSDMVLDYRTVSAHHAQVRFRDGQFQFVDAQSSNGSFLYLRKPVQLNVNTTTNLRLGRSLLSLKVTRNKWRSQIISNMSRKLSRSFSSDAGHAKEAAIENNSSSADPLPEEDNHIRPNTEEHFMLIQDLARPSGLAAQSPSHASNLKQYNATTGFFESESGDALDDGAPGEASASAGGNGDDDVINGSSSGAEGGIISNSLCQGDGEEAGGEGESAVDGGRQEESAPLVVPPLQQQQQPSGVDGGIDGGIDGDGGGGGGGGGDGNSDGDGDGAAASPAAVAATPTASAATPAASATLNNSLIQNDIILPTPGFERRDTLLLPDQELLMSFEQNNDEVKDLSNLNSTCIIHPEYGARGQTDSQGRGDDDVASNSSFGASPSNNSSDMVESQSPLNSPQEFERRSSRQHTMTLSAPKGQPSWDEIGDVDADADEKLSANEVKNDEDFKGGEEHKSFV</sequence>
<keyword evidence="2" id="KW-0863">Zinc-finger</keyword>
<dbReference type="Gene3D" id="3.30.40.10">
    <property type="entry name" value="Zinc/RING finger domain, C3HC4 (zinc finger)"/>
    <property type="match status" value="1"/>
</dbReference>
<evidence type="ECO:0000256" key="2">
    <source>
        <dbReference type="ARBA" id="ARBA00022771"/>
    </source>
</evidence>
<feature type="compositionally biased region" description="Low complexity" evidence="4">
    <location>
        <begin position="518"/>
        <end position="533"/>
    </location>
</feature>
<dbReference type="SUPFAM" id="SSF49879">
    <property type="entry name" value="SMAD/FHA domain"/>
    <property type="match status" value="1"/>
</dbReference>
<evidence type="ECO:0000259" key="6">
    <source>
        <dbReference type="PROSITE" id="PS51292"/>
    </source>
</evidence>
<feature type="region of interest" description="Disordered" evidence="4">
    <location>
        <begin position="490"/>
        <end position="624"/>
    </location>
</feature>
<feature type="region of interest" description="Disordered" evidence="4">
    <location>
        <begin position="1"/>
        <end position="23"/>
    </location>
</feature>
<feature type="compositionally biased region" description="Low complexity" evidence="4">
    <location>
        <begin position="605"/>
        <end position="624"/>
    </location>
</feature>
<comment type="caution">
    <text evidence="7">The sequence shown here is derived from an EMBL/GenBank/DDBJ whole genome shotgun (WGS) entry which is preliminary data.</text>
</comment>
<dbReference type="PROSITE" id="PS51292">
    <property type="entry name" value="ZF_RING_CH"/>
    <property type="match status" value="1"/>
</dbReference>
<name>A0A9W7G2P7_9STRA</name>
<evidence type="ECO:0000313" key="7">
    <source>
        <dbReference type="EMBL" id="GMI31185.1"/>
    </source>
</evidence>
<dbReference type="CDD" id="cd00060">
    <property type="entry name" value="FHA"/>
    <property type="match status" value="1"/>
</dbReference>
<feature type="domain" description="FHA" evidence="5">
    <location>
        <begin position="327"/>
        <end position="376"/>
    </location>
</feature>
<keyword evidence="1" id="KW-0479">Metal-binding</keyword>
<keyword evidence="8" id="KW-1185">Reference proteome</keyword>